<evidence type="ECO:0008006" key="4">
    <source>
        <dbReference type="Google" id="ProtNLM"/>
    </source>
</evidence>
<dbReference type="Proteomes" id="UP000192596">
    <property type="component" value="Unassembled WGS sequence"/>
</dbReference>
<dbReference type="InterPro" id="IPR016181">
    <property type="entry name" value="Acyl_CoA_acyltransferase"/>
</dbReference>
<feature type="compositionally biased region" description="Low complexity" evidence="1">
    <location>
        <begin position="245"/>
        <end position="257"/>
    </location>
</feature>
<proteinExistence type="predicted"/>
<name>A0A1V8T336_9PEZI</name>
<keyword evidence="3" id="KW-1185">Reference proteome</keyword>
<dbReference type="Gene3D" id="3.40.630.30">
    <property type="match status" value="1"/>
</dbReference>
<feature type="region of interest" description="Disordered" evidence="1">
    <location>
        <begin position="107"/>
        <end position="147"/>
    </location>
</feature>
<comment type="caution">
    <text evidence="2">The sequence shown here is derived from an EMBL/GenBank/DDBJ whole genome shotgun (WGS) entry which is preliminary data.</text>
</comment>
<dbReference type="AlphaFoldDB" id="A0A1V8T336"/>
<evidence type="ECO:0000313" key="2">
    <source>
        <dbReference type="EMBL" id="OQO05826.1"/>
    </source>
</evidence>
<dbReference type="SUPFAM" id="SSF55729">
    <property type="entry name" value="Acyl-CoA N-acyltransferases (Nat)"/>
    <property type="match status" value="1"/>
</dbReference>
<dbReference type="OrthoDB" id="2129362at2759"/>
<accession>A0A1V8T336</accession>
<protein>
    <recommendedName>
        <fullName evidence="4">N-acetyltransferase domain-containing protein</fullName>
    </recommendedName>
</protein>
<feature type="region of interest" description="Disordered" evidence="1">
    <location>
        <begin position="706"/>
        <end position="731"/>
    </location>
</feature>
<reference evidence="3" key="1">
    <citation type="submission" date="2017-03" db="EMBL/GenBank/DDBJ databases">
        <title>Genomes of endolithic fungi from Antarctica.</title>
        <authorList>
            <person name="Coleine C."/>
            <person name="Masonjones S."/>
            <person name="Stajich J.E."/>
        </authorList>
    </citation>
    <scope>NUCLEOTIDE SEQUENCE [LARGE SCALE GENOMIC DNA]</scope>
    <source>
        <strain evidence="3">CCFEE 5527</strain>
    </source>
</reference>
<dbReference type="InParanoid" id="A0A1V8T336"/>
<organism evidence="2 3">
    <name type="scientific">Cryoendolithus antarcticus</name>
    <dbReference type="NCBI Taxonomy" id="1507870"/>
    <lineage>
        <taxon>Eukaryota</taxon>
        <taxon>Fungi</taxon>
        <taxon>Dikarya</taxon>
        <taxon>Ascomycota</taxon>
        <taxon>Pezizomycotina</taxon>
        <taxon>Dothideomycetes</taxon>
        <taxon>Dothideomycetidae</taxon>
        <taxon>Cladosporiales</taxon>
        <taxon>Cladosporiaceae</taxon>
        <taxon>Cryoendolithus</taxon>
    </lineage>
</organism>
<evidence type="ECO:0000256" key="1">
    <source>
        <dbReference type="SAM" id="MobiDB-lite"/>
    </source>
</evidence>
<sequence length="731" mass="79800">MAGQAGVANIGTMHRIGADKCRDVEAMEANGIASFLTQRSVARYESVFAKGQSEGKAHPPSFLRDFPFNFTESEATRPRGLPTFLHHFTPSTNIDTTGFASRTLTMQSPSVSMTPQPNPRPTPPHLRHRNRRSPRSGKGPEKPPLLNTAAAQGSKALVIEATPATLESTNGGIVPDTAFPNAAEKLTAIGCKVSVPVPVSGDIRNHTSSHTPTHPAVPRSAWQSAPKDNKFIPPASTTEPGAGKSSSRPAAPRSAWADKPHFHRTAPKLPRKAAWEFSLSSSSRGWGDQNDDPGLRDFDGGWAPAPPDWDNRPGFRNGQSADKIFAWIASTNEALHSVTESRAVSLLDESSITLTNEVAPRYWVPTKIDGQSPKLFWSALLQSADVKPIDEADLAGQAPFWAMFKDDQSAFLIDHEQPIVAGPDPDENENERIARENDLGSRHVADAKLATEKAKLEARRVRKVLKDERRRQALEINGISPTGPPPIKTISNLLIRIATLDDATAICKIYNQSVDQTHAVPEVTHRTKEQMQIRIRSSKTAKLPLIVAYERGKRIKAPKKGRNQNYNGGEDIILPDEVHGFAYADDYGDCEGVYRFTATAEIYVNVEKQNGKIGTCLLDKLMGLLDPTYVEKGGYETVGELDGAGPQRRIRSIVVQYPYDAAQSERLAWICGWLSRESGFMKTGDMIDIGEKDGRALNLAILQKTTGASKEPEPPTPVMQPHGGATLGSVW</sequence>
<evidence type="ECO:0000313" key="3">
    <source>
        <dbReference type="Proteomes" id="UP000192596"/>
    </source>
</evidence>
<dbReference type="EMBL" id="NAJO01000018">
    <property type="protein sequence ID" value="OQO05826.1"/>
    <property type="molecule type" value="Genomic_DNA"/>
</dbReference>
<gene>
    <name evidence="2" type="ORF">B0A48_09921</name>
</gene>
<feature type="region of interest" description="Disordered" evidence="1">
    <location>
        <begin position="202"/>
        <end position="267"/>
    </location>
</feature>
<feature type="compositionally biased region" description="Basic residues" evidence="1">
    <location>
        <begin position="125"/>
        <end position="135"/>
    </location>
</feature>